<keyword evidence="1" id="KW-1133">Transmembrane helix</keyword>
<dbReference type="Proteomes" id="UP001060039">
    <property type="component" value="Chromosome"/>
</dbReference>
<keyword evidence="1" id="KW-0472">Membrane</keyword>
<feature type="transmembrane region" description="Helical" evidence="1">
    <location>
        <begin position="34"/>
        <end position="52"/>
    </location>
</feature>
<sequence length="524" mass="56290">MTEVGPEASAAAVTPATTDFADGAWHRLHPATPLFRGGLAFIAIIGVLIVNLRDRLIELFFGEQDVTLPPSGGDLEADAIDFIVREELVLVALLAAVGVLLLLVAGFYFSWRLHTFRITDEVVEVRSGILFRTNRKARLDRIQGINIGRPFVPRLFGAAKLEISVAGNDASVPLAYLRGRDADALRRDILLLASGAQRAGADPAAAAASGIGGMLDERVSELLAPELDVDLAEPTSIVRMNPGRLIGSTVLSDTTLVLVAMLVAIAVTSITTGELFLLFAMFPGMIGIAGFLVARITRSLRYSIAATPDGVRVGFGLLSTTNETLPPGRIHSVKVSQPLLWRPAGWWQIAVNRASRSSQGGAAGQQQTTILPVGNLDDVRAVLRLLLPEVAVDEAAEVLELGLRGRGDEGGYTVSPRRARVLRWFSQPRNGFALTDTAVLLRTGAIWRALTIVPLSRTQSVAVRQGPVLRALRLGEVHVHTVAGPISPTIGALDRLDAMRLFDDVAASSLRAARTDTSHRWRQR</sequence>
<name>A0ABY5FY99_9MICO</name>
<gene>
    <name evidence="3" type="ORF">NNL39_04135</name>
</gene>
<accession>A0ABY5FY99</accession>
<proteinExistence type="predicted"/>
<reference evidence="3" key="1">
    <citation type="submission" date="2022-07" db="EMBL/GenBank/DDBJ databases">
        <title>Taxonomic analysis of Microcella humidisoli nov. sp., isolated from riverside soil.</title>
        <authorList>
            <person name="Molina K.M."/>
            <person name="Kim S.B."/>
        </authorList>
    </citation>
    <scope>NUCLEOTIDE SEQUENCE</scope>
    <source>
        <strain evidence="3">MMS21-STM10</strain>
    </source>
</reference>
<evidence type="ECO:0000313" key="3">
    <source>
        <dbReference type="EMBL" id="UTT63301.1"/>
    </source>
</evidence>
<organism evidence="3 4">
    <name type="scientific">Microcella humidisoli</name>
    <dbReference type="NCBI Taxonomy" id="2963406"/>
    <lineage>
        <taxon>Bacteria</taxon>
        <taxon>Bacillati</taxon>
        <taxon>Actinomycetota</taxon>
        <taxon>Actinomycetes</taxon>
        <taxon>Micrococcales</taxon>
        <taxon>Microbacteriaceae</taxon>
        <taxon>Microcella</taxon>
    </lineage>
</organism>
<feature type="transmembrane region" description="Helical" evidence="1">
    <location>
        <begin position="276"/>
        <end position="294"/>
    </location>
</feature>
<evidence type="ECO:0000313" key="4">
    <source>
        <dbReference type="Proteomes" id="UP001060039"/>
    </source>
</evidence>
<dbReference type="RefSeq" id="WP_255160433.1">
    <property type="nucleotide sequence ID" value="NZ_CP101497.1"/>
</dbReference>
<dbReference type="PIRSF" id="PIRSF026631">
    <property type="entry name" value="UCP026631"/>
    <property type="match status" value="1"/>
</dbReference>
<keyword evidence="1" id="KW-0812">Transmembrane</keyword>
<dbReference type="PANTHER" id="PTHR34473">
    <property type="entry name" value="UPF0699 TRANSMEMBRANE PROTEIN YDBS"/>
    <property type="match status" value="1"/>
</dbReference>
<dbReference type="EMBL" id="CP101497">
    <property type="protein sequence ID" value="UTT63301.1"/>
    <property type="molecule type" value="Genomic_DNA"/>
</dbReference>
<keyword evidence="4" id="KW-1185">Reference proteome</keyword>
<protein>
    <submittedName>
        <fullName evidence="3">PH domain-containing protein</fullName>
    </submittedName>
</protein>
<feature type="transmembrane region" description="Helical" evidence="1">
    <location>
        <begin position="88"/>
        <end position="109"/>
    </location>
</feature>
<evidence type="ECO:0000259" key="2">
    <source>
        <dbReference type="Pfam" id="PF03703"/>
    </source>
</evidence>
<dbReference type="InterPro" id="IPR014529">
    <property type="entry name" value="UCP026631"/>
</dbReference>
<dbReference type="PANTHER" id="PTHR34473:SF2">
    <property type="entry name" value="UPF0699 TRANSMEMBRANE PROTEIN YDBT"/>
    <property type="match status" value="1"/>
</dbReference>
<evidence type="ECO:0000256" key="1">
    <source>
        <dbReference type="SAM" id="Phobius"/>
    </source>
</evidence>
<dbReference type="InterPro" id="IPR005182">
    <property type="entry name" value="YdbS-like_PH"/>
</dbReference>
<dbReference type="Pfam" id="PF03703">
    <property type="entry name" value="bPH_2"/>
    <property type="match status" value="2"/>
</dbReference>
<feature type="domain" description="YdbS-like PH" evidence="2">
    <location>
        <begin position="431"/>
        <end position="502"/>
    </location>
</feature>
<feature type="transmembrane region" description="Helical" evidence="1">
    <location>
        <begin position="245"/>
        <end position="270"/>
    </location>
</feature>
<feature type="domain" description="YdbS-like PH" evidence="2">
    <location>
        <begin position="111"/>
        <end position="187"/>
    </location>
</feature>